<dbReference type="InterPro" id="IPR000531">
    <property type="entry name" value="Beta-barrel_TonB"/>
</dbReference>
<keyword evidence="11 14" id="KW-0472">Membrane</keyword>
<dbReference type="Pfam" id="PF07715">
    <property type="entry name" value="Plug"/>
    <property type="match status" value="1"/>
</dbReference>
<dbReference type="InterPro" id="IPR036942">
    <property type="entry name" value="Beta-barrel_TonB_sf"/>
</dbReference>
<keyword evidence="3 14" id="KW-0813">Transport</keyword>
<comment type="similarity">
    <text evidence="2 14 15">Belongs to the TonB-dependent receptor family.</text>
</comment>
<feature type="signal peptide" evidence="16">
    <location>
        <begin position="1"/>
        <end position="23"/>
    </location>
</feature>
<dbReference type="OrthoDB" id="8663017at2"/>
<evidence type="ECO:0000256" key="5">
    <source>
        <dbReference type="ARBA" id="ARBA00022496"/>
    </source>
</evidence>
<evidence type="ECO:0000256" key="4">
    <source>
        <dbReference type="ARBA" id="ARBA00022452"/>
    </source>
</evidence>
<evidence type="ECO:0000256" key="8">
    <source>
        <dbReference type="ARBA" id="ARBA00023004"/>
    </source>
</evidence>
<dbReference type="GO" id="GO:0038023">
    <property type="term" value="F:signaling receptor activity"/>
    <property type="evidence" value="ECO:0007669"/>
    <property type="project" value="InterPro"/>
</dbReference>
<gene>
    <name evidence="19" type="ORF">EGC76_09435</name>
</gene>
<keyword evidence="12 19" id="KW-0675">Receptor</keyword>
<dbReference type="NCBIfam" id="TIGR01783">
    <property type="entry name" value="TonB-siderophor"/>
    <property type="match status" value="1"/>
</dbReference>
<evidence type="ECO:0000256" key="6">
    <source>
        <dbReference type="ARBA" id="ARBA00022692"/>
    </source>
</evidence>
<sequence length="720" mass="78494">MDVIKFSAVTSALILAGMPVAYAAAAEPQTTEAIERLEIRGEQQSGYLANDQQSASKLDISVKETPQTVTVITREKIRDFALNDLNTILENSATINVEQVETDRTYYTSRGFELNNFQVDGLGLPLINSNTHGRVDSALYERVEVVHGANGIMTGVGSPSATVNLVRKRPTSETKGAVTASLSSWSGKRVEGDFSGALTASLRARIVVVADNRESYLDRYENTSNVFYGVLDYAPSSDTLITLGHSEHRSDTDGNMWGALTLHYGDGTPTDFDSSVNIAADWSRWNVKESRSFVDIESALTDTWTLRMAYNRVRTDEDSLLFYTYLPDPATGLDPETGLGLLGYGSEYDLDDKQDMFDAYVSGTFELGGYQHELVIGANYARLDYIDTSLYDFHTGNGFPAMPALEDWNGSTPLPEFTDGLAGSVIDNTQKAIYAQTRLSLSEDTKLLLGGRFNEFTTEGIGYGVDQSRDDAEFIPYVGLTHNLSDATTVYASYTETFQSQNLRDRDFNRLPPLTGESAEVGVKMELFNGGALLSAAYFDVTQKNLAVGDGTVTNPNTNAPESVYRAADGVTSKGFEVELSGEIAPGLQGSIAASSFELDGDATVEAYTPENLFRAALTYRPTFAEQIKLGASFQWQDTISRTQGTVGESYSNAGETIVTTQGAYGRLNLMAAYQITNAVSVTLNANNVTDKKYINSLLWPTQGYYGAPANYSATLNWTF</sequence>
<protein>
    <submittedName>
        <fullName evidence="19">TonB-dependent siderophore receptor</fullName>
    </submittedName>
</protein>
<keyword evidence="5" id="KW-0410">Iron transport</keyword>
<evidence type="ECO:0000256" key="9">
    <source>
        <dbReference type="ARBA" id="ARBA00023065"/>
    </source>
</evidence>
<evidence type="ECO:0000313" key="20">
    <source>
        <dbReference type="Proteomes" id="UP000288789"/>
    </source>
</evidence>
<evidence type="ECO:0000259" key="17">
    <source>
        <dbReference type="Pfam" id="PF00593"/>
    </source>
</evidence>
<dbReference type="GO" id="GO:0015344">
    <property type="term" value="F:siderophore uptake transmembrane transporter activity"/>
    <property type="evidence" value="ECO:0007669"/>
    <property type="project" value="TreeGrafter"/>
</dbReference>
<keyword evidence="10 15" id="KW-0798">TonB box</keyword>
<keyword evidence="4 14" id="KW-1134">Transmembrane beta strand</keyword>
<evidence type="ECO:0000256" key="12">
    <source>
        <dbReference type="ARBA" id="ARBA00023170"/>
    </source>
</evidence>
<reference evidence="19 20" key="1">
    <citation type="submission" date="2018-12" db="EMBL/GenBank/DDBJ databases">
        <authorList>
            <person name="Li A."/>
            <person name="Zhang M."/>
            <person name="Zhu H."/>
        </authorList>
    </citation>
    <scope>NUCLEOTIDE SEQUENCE [LARGE SCALE GENOMIC DNA]</scope>
    <source>
        <strain evidence="19 20">R04H25</strain>
    </source>
</reference>
<dbReference type="Proteomes" id="UP000288789">
    <property type="component" value="Unassembled WGS sequence"/>
</dbReference>
<dbReference type="InterPro" id="IPR037066">
    <property type="entry name" value="Plug_dom_sf"/>
</dbReference>
<evidence type="ECO:0000256" key="3">
    <source>
        <dbReference type="ARBA" id="ARBA00022448"/>
    </source>
</evidence>
<evidence type="ECO:0000256" key="14">
    <source>
        <dbReference type="PROSITE-ProRule" id="PRU01360"/>
    </source>
</evidence>
<keyword evidence="6 14" id="KW-0812">Transmembrane</keyword>
<dbReference type="GO" id="GO:0015891">
    <property type="term" value="P:siderophore transport"/>
    <property type="evidence" value="ECO:0007669"/>
    <property type="project" value="InterPro"/>
</dbReference>
<feature type="domain" description="TonB-dependent receptor plug" evidence="18">
    <location>
        <begin position="62"/>
        <end position="160"/>
    </location>
</feature>
<dbReference type="CDD" id="cd01347">
    <property type="entry name" value="ligand_gated_channel"/>
    <property type="match status" value="1"/>
</dbReference>
<dbReference type="PANTHER" id="PTHR32552">
    <property type="entry name" value="FERRICHROME IRON RECEPTOR-RELATED"/>
    <property type="match status" value="1"/>
</dbReference>
<dbReference type="InterPro" id="IPR039426">
    <property type="entry name" value="TonB-dep_rcpt-like"/>
</dbReference>
<keyword evidence="8" id="KW-0408">Iron</keyword>
<accession>A0A443YYG1</accession>
<dbReference type="Gene3D" id="2.170.130.10">
    <property type="entry name" value="TonB-dependent receptor, plug domain"/>
    <property type="match status" value="1"/>
</dbReference>
<dbReference type="GO" id="GO:0009279">
    <property type="term" value="C:cell outer membrane"/>
    <property type="evidence" value="ECO:0007669"/>
    <property type="project" value="UniProtKB-SubCell"/>
</dbReference>
<evidence type="ECO:0000256" key="11">
    <source>
        <dbReference type="ARBA" id="ARBA00023136"/>
    </source>
</evidence>
<comment type="caution">
    <text evidence="19">The sequence shown here is derived from an EMBL/GenBank/DDBJ whole genome shotgun (WGS) entry which is preliminary data.</text>
</comment>
<dbReference type="PROSITE" id="PS52016">
    <property type="entry name" value="TONB_DEPENDENT_REC_3"/>
    <property type="match status" value="1"/>
</dbReference>
<dbReference type="Gene3D" id="2.40.170.20">
    <property type="entry name" value="TonB-dependent receptor, beta-barrel domain"/>
    <property type="match status" value="1"/>
</dbReference>
<dbReference type="FunFam" id="2.170.130.10:FF:000010">
    <property type="entry name" value="Ferripyoverdine receptor"/>
    <property type="match status" value="1"/>
</dbReference>
<name>A0A443YYG1_9GAMM</name>
<evidence type="ECO:0000256" key="7">
    <source>
        <dbReference type="ARBA" id="ARBA00022729"/>
    </source>
</evidence>
<dbReference type="InterPro" id="IPR010105">
    <property type="entry name" value="TonB_sidphr_rcpt"/>
</dbReference>
<dbReference type="EMBL" id="RSFE01000007">
    <property type="protein sequence ID" value="RWU09130.1"/>
    <property type="molecule type" value="Genomic_DNA"/>
</dbReference>
<proteinExistence type="inferred from homology"/>
<feature type="domain" description="TonB-dependent receptor-like beta-barrel" evidence="17">
    <location>
        <begin position="241"/>
        <end position="689"/>
    </location>
</feature>
<keyword evidence="20" id="KW-1185">Reference proteome</keyword>
<evidence type="ECO:0000256" key="2">
    <source>
        <dbReference type="ARBA" id="ARBA00009810"/>
    </source>
</evidence>
<keyword evidence="13 14" id="KW-0998">Cell outer membrane</keyword>
<dbReference type="AlphaFoldDB" id="A0A443YYG1"/>
<dbReference type="SUPFAM" id="SSF56935">
    <property type="entry name" value="Porins"/>
    <property type="match status" value="1"/>
</dbReference>
<comment type="subcellular location">
    <subcellularLocation>
        <location evidence="1 14">Cell outer membrane</location>
        <topology evidence="1 14">Multi-pass membrane protein</topology>
    </subcellularLocation>
</comment>
<evidence type="ECO:0000256" key="15">
    <source>
        <dbReference type="RuleBase" id="RU003357"/>
    </source>
</evidence>
<dbReference type="InterPro" id="IPR012910">
    <property type="entry name" value="Plug_dom"/>
</dbReference>
<feature type="chain" id="PRO_5019203768" evidence="16">
    <location>
        <begin position="24"/>
        <end position="720"/>
    </location>
</feature>
<evidence type="ECO:0000256" key="1">
    <source>
        <dbReference type="ARBA" id="ARBA00004571"/>
    </source>
</evidence>
<evidence type="ECO:0000256" key="16">
    <source>
        <dbReference type="SAM" id="SignalP"/>
    </source>
</evidence>
<organism evidence="19 20">
    <name type="scientific">Pseudidiomarina gelatinasegens</name>
    <dbReference type="NCBI Taxonomy" id="2487740"/>
    <lineage>
        <taxon>Bacteria</taxon>
        <taxon>Pseudomonadati</taxon>
        <taxon>Pseudomonadota</taxon>
        <taxon>Gammaproteobacteria</taxon>
        <taxon>Alteromonadales</taxon>
        <taxon>Idiomarinaceae</taxon>
        <taxon>Pseudidiomarina</taxon>
    </lineage>
</organism>
<evidence type="ECO:0000256" key="13">
    <source>
        <dbReference type="ARBA" id="ARBA00023237"/>
    </source>
</evidence>
<dbReference type="PANTHER" id="PTHR32552:SF74">
    <property type="entry name" value="HYDROXAMATE SIDEROPHORE RECEPTOR FHUE"/>
    <property type="match status" value="1"/>
</dbReference>
<evidence type="ECO:0000313" key="19">
    <source>
        <dbReference type="EMBL" id="RWU09130.1"/>
    </source>
</evidence>
<evidence type="ECO:0000256" key="10">
    <source>
        <dbReference type="ARBA" id="ARBA00023077"/>
    </source>
</evidence>
<keyword evidence="9" id="KW-0406">Ion transport</keyword>
<dbReference type="Pfam" id="PF00593">
    <property type="entry name" value="TonB_dep_Rec_b-barrel"/>
    <property type="match status" value="1"/>
</dbReference>
<evidence type="ECO:0000259" key="18">
    <source>
        <dbReference type="Pfam" id="PF07715"/>
    </source>
</evidence>
<keyword evidence="7 16" id="KW-0732">Signal</keyword>